<feature type="region of interest" description="Disordered" evidence="1">
    <location>
        <begin position="1"/>
        <end position="69"/>
    </location>
</feature>
<gene>
    <name evidence="2" type="ORF">SAMN05216267_1001196</name>
</gene>
<evidence type="ECO:0000313" key="2">
    <source>
        <dbReference type="EMBL" id="SEN08497.1"/>
    </source>
</evidence>
<keyword evidence="3" id="KW-1185">Reference proteome</keyword>
<accession>A0A1H8DPQ2</accession>
<evidence type="ECO:0000313" key="3">
    <source>
        <dbReference type="Proteomes" id="UP000181951"/>
    </source>
</evidence>
<organism evidence="2 3">
    <name type="scientific">Actinacidiphila rubida</name>
    <dbReference type="NCBI Taxonomy" id="310780"/>
    <lineage>
        <taxon>Bacteria</taxon>
        <taxon>Bacillati</taxon>
        <taxon>Actinomycetota</taxon>
        <taxon>Actinomycetes</taxon>
        <taxon>Kitasatosporales</taxon>
        <taxon>Streptomycetaceae</taxon>
        <taxon>Actinacidiphila</taxon>
    </lineage>
</organism>
<protein>
    <submittedName>
        <fullName evidence="2">Uncharacterized protein</fullName>
    </submittedName>
</protein>
<feature type="compositionally biased region" description="Low complexity" evidence="1">
    <location>
        <begin position="1"/>
        <end position="17"/>
    </location>
</feature>
<dbReference type="Proteomes" id="UP000181951">
    <property type="component" value="Unassembled WGS sequence"/>
</dbReference>
<sequence>MSETTPEQPTTPTAPVTKDSGTVDPDNWHIDGTKQAAPDGLLTGNPAAKPAAKPGDVQPDNWHIDGTKA</sequence>
<dbReference type="EMBL" id="FODD01000001">
    <property type="protein sequence ID" value="SEN08497.1"/>
    <property type="molecule type" value="Genomic_DNA"/>
</dbReference>
<dbReference type="RefSeq" id="WP_075016052.1">
    <property type="nucleotide sequence ID" value="NZ_FODD01000001.1"/>
</dbReference>
<reference evidence="2 3" key="1">
    <citation type="submission" date="2016-10" db="EMBL/GenBank/DDBJ databases">
        <authorList>
            <person name="de Groot N.N."/>
        </authorList>
    </citation>
    <scope>NUCLEOTIDE SEQUENCE [LARGE SCALE GENOMIC DNA]</scope>
    <source>
        <strain evidence="2 3">CGMCC 4.2026</strain>
    </source>
</reference>
<proteinExistence type="predicted"/>
<dbReference type="AlphaFoldDB" id="A0A1H8DPQ2"/>
<name>A0A1H8DPQ2_9ACTN</name>
<evidence type="ECO:0000256" key="1">
    <source>
        <dbReference type="SAM" id="MobiDB-lite"/>
    </source>
</evidence>